<evidence type="ECO:0000259" key="7">
    <source>
        <dbReference type="PROSITE" id="PS51775"/>
    </source>
</evidence>
<reference evidence="8 9" key="1">
    <citation type="journal article" date="2019" name="Nat. Plants">
        <title>Genome sequencing of Musa balbisiana reveals subgenome evolution and function divergence in polyploid bananas.</title>
        <authorList>
            <person name="Yao X."/>
        </authorList>
    </citation>
    <scope>NUCLEOTIDE SEQUENCE [LARGE SCALE GENOMIC DNA]</scope>
    <source>
        <strain evidence="9">cv. DH-PKW</strain>
        <tissue evidence="8">Leaves</tissue>
    </source>
</reference>
<dbReference type="PROSITE" id="PS51775">
    <property type="entry name" value="GTD_BINDING"/>
    <property type="match status" value="1"/>
</dbReference>
<evidence type="ECO:0000256" key="4">
    <source>
        <dbReference type="ARBA" id="ARBA00023136"/>
    </source>
</evidence>
<evidence type="ECO:0000256" key="6">
    <source>
        <dbReference type="SAM" id="Phobius"/>
    </source>
</evidence>
<dbReference type="Pfam" id="PF04576">
    <property type="entry name" value="Zein-binding"/>
    <property type="match status" value="1"/>
</dbReference>
<keyword evidence="2 6" id="KW-0812">Transmembrane</keyword>
<keyword evidence="3 6" id="KW-1133">Transmembrane helix</keyword>
<gene>
    <name evidence="8" type="ORF">C4D60_Mb07t27000</name>
</gene>
<keyword evidence="9" id="KW-1185">Reference proteome</keyword>
<comment type="caution">
    <text evidence="8">The sequence shown here is derived from an EMBL/GenBank/DDBJ whole genome shotgun (WGS) entry which is preliminary data.</text>
</comment>
<evidence type="ECO:0000313" key="9">
    <source>
        <dbReference type="Proteomes" id="UP000317650"/>
    </source>
</evidence>
<comment type="subcellular location">
    <subcellularLocation>
        <location evidence="1">Membrane</location>
        <topology evidence="1">Single-pass membrane protein</topology>
    </subcellularLocation>
</comment>
<evidence type="ECO:0000256" key="2">
    <source>
        <dbReference type="ARBA" id="ARBA00022692"/>
    </source>
</evidence>
<keyword evidence="5" id="KW-0175">Coiled coil</keyword>
<evidence type="ECO:0000256" key="5">
    <source>
        <dbReference type="SAM" id="Coils"/>
    </source>
</evidence>
<dbReference type="Proteomes" id="UP000317650">
    <property type="component" value="Chromosome 7"/>
</dbReference>
<dbReference type="InterPro" id="IPR039306">
    <property type="entry name" value="MYOB"/>
</dbReference>
<dbReference type="PANTHER" id="PTHR31448:SF32">
    <property type="entry name" value="MYOSIN-BINDING PROTEIN 1"/>
    <property type="match status" value="1"/>
</dbReference>
<accession>A0A4S8JIJ3</accession>
<sequence>MASRAPVGGFQRISSALSSAALEWILMLLLFFDALFAYLVTRFSRLCMLQTPCMFCSRLDHVFGNEKRGFYLDLICETHRSEISLLGFSNGHEKLADVHTVCQGCFLSFDTEGTSNSETYKSLVGELKGHLEDSEDVQDTDGLHLFHGDELANVPFLKKDDELHAIRSLEDKSIRVDVSEVDISLSSSNGHSYLQNKDGVRKTREKTLVSPAYHYSKNQEHDHFSHVGYSEVKITSDSDSDLEIQFTDDDEGNSPSHGAETVMYDLVSHVEESEGVTLIKNDLSGSVSGERATEKLIRAAQLSVSDAKPLEKLTDPAPVISDPFESIPEKQRNAGEQHDISTVSLSGAATQCLDDSNQEQIDVKAILPQSEDVPQGPQELLVEDSHVKDNLKFSDAAYGQTITIDDAKDCCTTDINLRTSHDANFSVSDDKALEKLMHSDPVITEPSESISENQTNVGELQDASTFSSSGAAGNFLEDSNCNQIEAKAIPPQSEFVPQDSQEVLLEDSNVKACTDTTSVDDAKDWCTTNSDLGTSHDASDPGQSMSTRMDLNDAYKIAVGDKGSLSSPRFTDVIIGRDSSRVQEDLKLLISQISAAQGLESPWNEMSPSPRVYGQGDEYILQNITKTLSLERNESGLESLDGSIVSEVEGESPVERLKRQVELDRKSISLLFKELEEERSASAIAANQAMAMITRLQEEKAAMHMESLQYQRMMEEQAEYDHEALQKCNKLLTQREKMIQGLEAEVESLRICFVEGLSTDKSVEQSDNFHDKEIASWNISGEPHVTCQNSRWSEFGDLKDPLSCFEDEEAYILNCLTKLEKKLHLFSNNGVYDDSSSFNLNADDENGLPDKTCGDVDREFFVERDVVSEGGVGTNGQIFDEVKISSQEKIYQKDGPPENIQVGENIMMEEKISGKSSSSSEGNHGDSYDIDKQKLLKVGNKNELVALENEVSRLSQRLEALEADRNFLEHAINSLRSGNNGLGSTQEV</sequence>
<dbReference type="PANTHER" id="PTHR31448">
    <property type="entry name" value="MYOSIN-BINDING PROTEIN 2"/>
    <property type="match status" value="1"/>
</dbReference>
<feature type="coiled-coil region" evidence="5">
    <location>
        <begin position="937"/>
        <end position="978"/>
    </location>
</feature>
<feature type="transmembrane region" description="Helical" evidence="6">
    <location>
        <begin position="21"/>
        <end position="40"/>
    </location>
</feature>
<evidence type="ECO:0000313" key="8">
    <source>
        <dbReference type="EMBL" id="THU61791.1"/>
    </source>
</evidence>
<evidence type="ECO:0000256" key="1">
    <source>
        <dbReference type="ARBA" id="ARBA00004167"/>
    </source>
</evidence>
<dbReference type="CDD" id="cd22249">
    <property type="entry name" value="UDM1_RNF168_RNF169-like"/>
    <property type="match status" value="1"/>
</dbReference>
<dbReference type="STRING" id="52838.A0A4S8JIJ3"/>
<name>A0A4S8JIJ3_MUSBA</name>
<dbReference type="GO" id="GO:0080115">
    <property type="term" value="F:myosin XI tail binding"/>
    <property type="evidence" value="ECO:0007669"/>
    <property type="project" value="UniProtKB-ARBA"/>
</dbReference>
<keyword evidence="4 6" id="KW-0472">Membrane</keyword>
<organism evidence="8 9">
    <name type="scientific">Musa balbisiana</name>
    <name type="common">Banana</name>
    <dbReference type="NCBI Taxonomy" id="52838"/>
    <lineage>
        <taxon>Eukaryota</taxon>
        <taxon>Viridiplantae</taxon>
        <taxon>Streptophyta</taxon>
        <taxon>Embryophyta</taxon>
        <taxon>Tracheophyta</taxon>
        <taxon>Spermatophyta</taxon>
        <taxon>Magnoliopsida</taxon>
        <taxon>Liliopsida</taxon>
        <taxon>Zingiberales</taxon>
        <taxon>Musaceae</taxon>
        <taxon>Musa</taxon>
    </lineage>
</organism>
<dbReference type="EMBL" id="PYDT01000005">
    <property type="protein sequence ID" value="THU61791.1"/>
    <property type="molecule type" value="Genomic_DNA"/>
</dbReference>
<dbReference type="InterPro" id="IPR007656">
    <property type="entry name" value="GTD-bd"/>
</dbReference>
<dbReference type="AlphaFoldDB" id="A0A4S8JIJ3"/>
<evidence type="ECO:0000256" key="3">
    <source>
        <dbReference type="ARBA" id="ARBA00022989"/>
    </source>
</evidence>
<proteinExistence type="predicted"/>
<protein>
    <recommendedName>
        <fullName evidence="7">GTD-binding domain-containing protein</fullName>
    </recommendedName>
</protein>
<feature type="domain" description="GTD-binding" evidence="7">
    <location>
        <begin position="652"/>
        <end position="750"/>
    </location>
</feature>
<dbReference type="GO" id="GO:0016020">
    <property type="term" value="C:membrane"/>
    <property type="evidence" value="ECO:0007669"/>
    <property type="project" value="UniProtKB-SubCell"/>
</dbReference>